<dbReference type="Gene3D" id="3.90.550.10">
    <property type="entry name" value="Spore Coat Polysaccharide Biosynthesis Protein SpsA, Chain A"/>
    <property type="match status" value="1"/>
</dbReference>
<reference evidence="11 12" key="2">
    <citation type="submission" date="2015-05" db="EMBL/GenBank/DDBJ databases">
        <authorList>
            <person name="Morales-Cruz A."/>
            <person name="Amrine K.C."/>
            <person name="Cantu D."/>
        </authorList>
    </citation>
    <scope>NUCLEOTIDE SEQUENCE [LARGE SCALE GENOMIC DNA]</scope>
    <source>
        <strain evidence="11">UCRPC4</strain>
    </source>
</reference>
<keyword evidence="5" id="KW-0812">Transmembrane</keyword>
<evidence type="ECO:0000256" key="8">
    <source>
        <dbReference type="ARBA" id="ARBA00023136"/>
    </source>
</evidence>
<evidence type="ECO:0000256" key="2">
    <source>
        <dbReference type="ARBA" id="ARBA00009105"/>
    </source>
</evidence>
<dbReference type="SUPFAM" id="SSF53448">
    <property type="entry name" value="Nucleotide-diphospho-sugar transferases"/>
    <property type="match status" value="1"/>
</dbReference>
<dbReference type="PANTHER" id="PTHR31392:SF1">
    <property type="entry name" value="ALPHA-1,3-MANNOSYLTRANSFERASE MNN1-RELATED"/>
    <property type="match status" value="1"/>
</dbReference>
<evidence type="ECO:0000256" key="9">
    <source>
        <dbReference type="ARBA" id="ARBA00023180"/>
    </source>
</evidence>
<keyword evidence="4 11" id="KW-0808">Transferase</keyword>
<dbReference type="GO" id="GO:0006493">
    <property type="term" value="P:protein O-linked glycosylation"/>
    <property type="evidence" value="ECO:0007669"/>
    <property type="project" value="TreeGrafter"/>
</dbReference>
<dbReference type="Pfam" id="PF11051">
    <property type="entry name" value="Mannosyl_trans3"/>
    <property type="match status" value="1"/>
</dbReference>
<evidence type="ECO:0000313" key="11">
    <source>
        <dbReference type="EMBL" id="KKY27995.1"/>
    </source>
</evidence>
<accession>A0A0G2HHV9</accession>
<gene>
    <name evidence="11" type="ORF">UCRPC4_g00730</name>
</gene>
<dbReference type="Proteomes" id="UP000053317">
    <property type="component" value="Unassembled WGS sequence"/>
</dbReference>
<name>A0A0G2HHV9_PHACM</name>
<dbReference type="AlphaFoldDB" id="A0A0G2HHV9"/>
<feature type="compositionally biased region" description="Polar residues" evidence="10">
    <location>
        <begin position="389"/>
        <end position="399"/>
    </location>
</feature>
<sequence length="450" mass="51334">MTAIAEVALLMTEHNSLDREPLMNMLEETFPWWIQSKPIYTPWNSKGFKKGSSLIMTVGSGNAQLAASLIVGLRNVLKSKIPIEIAYASNHDLPLPTREKLRGLGSDIHMIDMTEVFDDDYIRLSRGGYAMKPFAMLASQYEKTILVDADVVFFESPDNLFSTHPGLIDTGTLFYHDRSTALDPGRLNWIKELLEAVHREPSPRLSSSPFYNGETSEEADSGLVAVDKSRPHIFMALMFTAWMNTRVRDQVTYQHIYGDKETYWLAPELMGIPYFFQPYYAGNVGVLIAPEDSDPENLDSAFDRPRLCSRQMLHMDANGTTPFWVNGGLYFDKAAPHRGYAEWTHWYIGAPNEILWWTWEVDQYEAQWACLRPPLPPPPSSSSPDDQNHSVQHTDQSTTSEKEEEEEAPPRKIKHIQEFSSHMKKVLKLMVFETEKIEGLIPEQGLQEAW</sequence>
<evidence type="ECO:0000256" key="7">
    <source>
        <dbReference type="ARBA" id="ARBA00022989"/>
    </source>
</evidence>
<dbReference type="InterPro" id="IPR022751">
    <property type="entry name" value="Alpha_mannosyltransferase"/>
</dbReference>
<dbReference type="GO" id="GO:0016020">
    <property type="term" value="C:membrane"/>
    <property type="evidence" value="ECO:0007669"/>
    <property type="project" value="UniProtKB-SubCell"/>
</dbReference>
<dbReference type="EMBL" id="LCWF01000018">
    <property type="protein sequence ID" value="KKY27995.1"/>
    <property type="molecule type" value="Genomic_DNA"/>
</dbReference>
<keyword evidence="9" id="KW-0325">Glycoprotein</keyword>
<keyword evidence="3" id="KW-0328">Glycosyltransferase</keyword>
<comment type="similarity">
    <text evidence="2">Belongs to the MNN1/MNT family.</text>
</comment>
<keyword evidence="6" id="KW-0735">Signal-anchor</keyword>
<evidence type="ECO:0000313" key="12">
    <source>
        <dbReference type="Proteomes" id="UP000053317"/>
    </source>
</evidence>
<reference evidence="11 12" key="1">
    <citation type="submission" date="2015-05" db="EMBL/GenBank/DDBJ databases">
        <title>Distinctive expansion of gene families associated with plant cell wall degradation and secondary metabolism in the genomes of grapevine trunk pathogens.</title>
        <authorList>
            <person name="Lawrence D.P."/>
            <person name="Travadon R."/>
            <person name="Rolshausen P.E."/>
            <person name="Baumgartner K."/>
        </authorList>
    </citation>
    <scope>NUCLEOTIDE SEQUENCE [LARGE SCALE GENOMIC DNA]</scope>
    <source>
        <strain evidence="11">UCRPC4</strain>
    </source>
</reference>
<keyword evidence="12" id="KW-1185">Reference proteome</keyword>
<dbReference type="GO" id="GO:0000033">
    <property type="term" value="F:alpha-1,3-mannosyltransferase activity"/>
    <property type="evidence" value="ECO:0007669"/>
    <property type="project" value="TreeGrafter"/>
</dbReference>
<evidence type="ECO:0000256" key="3">
    <source>
        <dbReference type="ARBA" id="ARBA00022676"/>
    </source>
</evidence>
<dbReference type="PANTHER" id="PTHR31392">
    <property type="entry name" value="ALPHA-1,3-MANNOSYLTRANSFERASE MNN1-RELATED"/>
    <property type="match status" value="1"/>
</dbReference>
<dbReference type="InterPro" id="IPR029044">
    <property type="entry name" value="Nucleotide-diphossugar_trans"/>
</dbReference>
<proteinExistence type="inferred from homology"/>
<keyword evidence="8" id="KW-0472">Membrane</keyword>
<evidence type="ECO:0000256" key="1">
    <source>
        <dbReference type="ARBA" id="ARBA00004606"/>
    </source>
</evidence>
<dbReference type="GO" id="GO:0005794">
    <property type="term" value="C:Golgi apparatus"/>
    <property type="evidence" value="ECO:0007669"/>
    <property type="project" value="TreeGrafter"/>
</dbReference>
<evidence type="ECO:0000256" key="4">
    <source>
        <dbReference type="ARBA" id="ARBA00022679"/>
    </source>
</evidence>
<keyword evidence="7" id="KW-1133">Transmembrane helix</keyword>
<dbReference type="OrthoDB" id="430354at2759"/>
<evidence type="ECO:0000256" key="5">
    <source>
        <dbReference type="ARBA" id="ARBA00022692"/>
    </source>
</evidence>
<feature type="region of interest" description="Disordered" evidence="10">
    <location>
        <begin position="372"/>
        <end position="414"/>
    </location>
</feature>
<organism evidence="11 12">
    <name type="scientific">Phaeomoniella chlamydospora</name>
    <name type="common">Phaeoacremonium chlamydosporum</name>
    <dbReference type="NCBI Taxonomy" id="158046"/>
    <lineage>
        <taxon>Eukaryota</taxon>
        <taxon>Fungi</taxon>
        <taxon>Dikarya</taxon>
        <taxon>Ascomycota</taxon>
        <taxon>Pezizomycotina</taxon>
        <taxon>Eurotiomycetes</taxon>
        <taxon>Chaetothyriomycetidae</taxon>
        <taxon>Phaeomoniellales</taxon>
        <taxon>Phaeomoniellaceae</taxon>
        <taxon>Phaeomoniella</taxon>
    </lineage>
</organism>
<protein>
    <submittedName>
        <fullName evidence="11">Putative glycosyl transferase</fullName>
    </submittedName>
</protein>
<comment type="caution">
    <text evidence="11">The sequence shown here is derived from an EMBL/GenBank/DDBJ whole genome shotgun (WGS) entry which is preliminary data.</text>
</comment>
<comment type="subcellular location">
    <subcellularLocation>
        <location evidence="1">Membrane</location>
        <topology evidence="1">Single-pass type II membrane protein</topology>
    </subcellularLocation>
</comment>
<evidence type="ECO:0000256" key="6">
    <source>
        <dbReference type="ARBA" id="ARBA00022968"/>
    </source>
</evidence>
<evidence type="ECO:0000256" key="10">
    <source>
        <dbReference type="SAM" id="MobiDB-lite"/>
    </source>
</evidence>